<comment type="caution">
    <text evidence="1">The sequence shown here is derived from an EMBL/GenBank/DDBJ whole genome shotgun (WGS) entry which is preliminary data.</text>
</comment>
<accession>A0A832EX95</accession>
<proteinExistence type="predicted"/>
<evidence type="ECO:0000313" key="1">
    <source>
        <dbReference type="EMBL" id="HGA37198.1"/>
    </source>
</evidence>
<sequence>MHGQYAQGKIGPNIQGASISNINWALSNVSMMGSVSTNPQLKDQKNIYYISRFLESIKKGNNN</sequence>
<dbReference type="AlphaFoldDB" id="A0A832EX95"/>
<name>A0A832EX95_DESAE</name>
<dbReference type="EMBL" id="DTPL01000004">
    <property type="protein sequence ID" value="HGA37198.1"/>
    <property type="molecule type" value="Genomic_DNA"/>
</dbReference>
<protein>
    <submittedName>
        <fullName evidence="1">Uncharacterized protein</fullName>
    </submittedName>
</protein>
<gene>
    <name evidence="1" type="ORF">ENX80_00050</name>
</gene>
<organism evidence="1">
    <name type="scientific">Desulfurella acetivorans</name>
    <dbReference type="NCBI Taxonomy" id="33002"/>
    <lineage>
        <taxon>Bacteria</taxon>
        <taxon>Pseudomonadati</taxon>
        <taxon>Campylobacterota</taxon>
        <taxon>Desulfurellia</taxon>
        <taxon>Desulfurellales</taxon>
        <taxon>Desulfurellaceae</taxon>
        <taxon>Desulfurella</taxon>
    </lineage>
</organism>
<reference evidence="1" key="1">
    <citation type="journal article" date="2020" name="mSystems">
        <title>Genome- and Community-Level Interaction Insights into Carbon Utilization and Element Cycling Functions of Hydrothermarchaeota in Hydrothermal Sediment.</title>
        <authorList>
            <person name="Zhou Z."/>
            <person name="Liu Y."/>
            <person name="Xu W."/>
            <person name="Pan J."/>
            <person name="Luo Z.H."/>
            <person name="Li M."/>
        </authorList>
    </citation>
    <scope>NUCLEOTIDE SEQUENCE [LARGE SCALE GENOMIC DNA]</scope>
    <source>
        <strain evidence="1">SpSt-972</strain>
    </source>
</reference>